<feature type="domain" description="GIY-YIG" evidence="2">
    <location>
        <begin position="217"/>
        <end position="294"/>
    </location>
</feature>
<dbReference type="SUPFAM" id="SSF82771">
    <property type="entry name" value="GIY-YIG endonuclease"/>
    <property type="match status" value="1"/>
</dbReference>
<evidence type="ECO:0000313" key="4">
    <source>
        <dbReference type="Proteomes" id="UP001157069"/>
    </source>
</evidence>
<proteinExistence type="predicted"/>
<accession>A0ABQ6JPC2</accession>
<evidence type="ECO:0000313" key="3">
    <source>
        <dbReference type="EMBL" id="GMA89948.1"/>
    </source>
</evidence>
<name>A0ABQ6JPC2_9MICO</name>
<protein>
    <recommendedName>
        <fullName evidence="2">GIY-YIG domain-containing protein</fullName>
    </recommendedName>
</protein>
<keyword evidence="4" id="KW-1185">Reference proteome</keyword>
<feature type="compositionally biased region" description="Basic and acidic residues" evidence="1">
    <location>
        <begin position="7"/>
        <end position="34"/>
    </location>
</feature>
<dbReference type="Gene3D" id="3.40.1440.10">
    <property type="entry name" value="GIY-YIG endonuclease"/>
    <property type="match status" value="1"/>
</dbReference>
<dbReference type="EMBL" id="BSVA01000001">
    <property type="protein sequence ID" value="GMA89948.1"/>
    <property type="molecule type" value="Genomic_DNA"/>
</dbReference>
<dbReference type="InterPro" id="IPR035901">
    <property type="entry name" value="GIY-YIG_endonuc_sf"/>
</dbReference>
<comment type="caution">
    <text evidence="3">The sequence shown here is derived from an EMBL/GenBank/DDBJ whole genome shotgun (WGS) entry which is preliminary data.</text>
</comment>
<dbReference type="Pfam" id="PF01541">
    <property type="entry name" value="GIY-YIG"/>
    <property type="match status" value="1"/>
</dbReference>
<evidence type="ECO:0000259" key="2">
    <source>
        <dbReference type="PROSITE" id="PS50164"/>
    </source>
</evidence>
<gene>
    <name evidence="3" type="ORF">GCM10025869_04770</name>
</gene>
<dbReference type="Gene3D" id="2.180.10.10">
    <property type="entry name" value="RHS repeat-associated core"/>
    <property type="match status" value="1"/>
</dbReference>
<dbReference type="InterPro" id="IPR000305">
    <property type="entry name" value="GIY-YIG_endonuc"/>
</dbReference>
<organism evidence="3 4">
    <name type="scientific">Homoserinibacter gongjuensis</name>
    <dbReference type="NCBI Taxonomy" id="1162968"/>
    <lineage>
        <taxon>Bacteria</taxon>
        <taxon>Bacillati</taxon>
        <taxon>Actinomycetota</taxon>
        <taxon>Actinomycetes</taxon>
        <taxon>Micrococcales</taxon>
        <taxon>Microbacteriaceae</taxon>
        <taxon>Homoserinibacter</taxon>
    </lineage>
</organism>
<feature type="region of interest" description="Disordered" evidence="1">
    <location>
        <begin position="1"/>
        <end position="37"/>
    </location>
</feature>
<dbReference type="RefSeq" id="WP_284297471.1">
    <property type="nucleotide sequence ID" value="NZ_BSVA01000001.1"/>
</dbReference>
<evidence type="ECO:0000256" key="1">
    <source>
        <dbReference type="SAM" id="MobiDB-lite"/>
    </source>
</evidence>
<sequence length="358" mass="38377">MGARDCGLGREHGVSSRLWPDRVSHDERSPKPGDPDQVTRYTYAGGGDGAFGILTAAGALVEATIGLPGGATVRIDAAGVAQGWAYPNLHGDIIVQADAAGTRTGTRAAYDPFGQPIDLATGQIGTTTADDAVPDTVTDSDADYAWVGGARKLYEHQGSIASIEMGARVFVAALGRFMSIDPVEGGVTNAYDYPSDPINGYDLTGEYWPDGWWVPPATSGVYIIEFSNGAYYVGESTDIARRLSQHSAGPYLGGLTPTAITYRSMPGSTFTQRTEVEQAVINFFEQAHVKNYNRMNSNSRVAKLGTTLTPEWAAGELAIKKDFSPFKRGEKAMLNRLWRSLNPTLAMITGTRKARGLR</sequence>
<dbReference type="PROSITE" id="PS50164">
    <property type="entry name" value="GIY_YIG"/>
    <property type="match status" value="1"/>
</dbReference>
<reference evidence="4" key="1">
    <citation type="journal article" date="2019" name="Int. J. Syst. Evol. Microbiol.">
        <title>The Global Catalogue of Microorganisms (GCM) 10K type strain sequencing project: providing services to taxonomists for standard genome sequencing and annotation.</title>
        <authorList>
            <consortium name="The Broad Institute Genomics Platform"/>
            <consortium name="The Broad Institute Genome Sequencing Center for Infectious Disease"/>
            <person name="Wu L."/>
            <person name="Ma J."/>
        </authorList>
    </citation>
    <scope>NUCLEOTIDE SEQUENCE [LARGE SCALE GENOMIC DNA]</scope>
    <source>
        <strain evidence="4">NBRC 108755</strain>
    </source>
</reference>
<dbReference type="Proteomes" id="UP001157069">
    <property type="component" value="Unassembled WGS sequence"/>
</dbReference>